<proteinExistence type="inferred from homology"/>
<dbReference type="Pfam" id="PF06629">
    <property type="entry name" value="MipA"/>
    <property type="match status" value="1"/>
</dbReference>
<dbReference type="InterPro" id="IPR010583">
    <property type="entry name" value="MipA"/>
</dbReference>
<feature type="signal peptide" evidence="6">
    <location>
        <begin position="1"/>
        <end position="20"/>
    </location>
</feature>
<comment type="subcellular location">
    <subcellularLocation>
        <location evidence="1">Cell outer membrane</location>
    </subcellularLocation>
</comment>
<comment type="caution">
    <text evidence="7">The sequence shown here is derived from an EMBL/GenBank/DDBJ whole genome shotgun (WGS) entry which is preliminary data.</text>
</comment>
<evidence type="ECO:0000256" key="4">
    <source>
        <dbReference type="ARBA" id="ARBA00023136"/>
    </source>
</evidence>
<dbReference type="PANTHER" id="PTHR38776:SF1">
    <property type="entry name" value="MLTA-INTERACTING PROTEIN-RELATED"/>
    <property type="match status" value="1"/>
</dbReference>
<evidence type="ECO:0000256" key="2">
    <source>
        <dbReference type="ARBA" id="ARBA00005722"/>
    </source>
</evidence>
<reference evidence="7 8" key="1">
    <citation type="submission" date="2018-06" db="EMBL/GenBank/DDBJ databases">
        <title>Genomic Encyclopedia of Archaeal and Bacterial Type Strains, Phase II (KMG-II): from individual species to whole genera.</title>
        <authorList>
            <person name="Goeker M."/>
        </authorList>
    </citation>
    <scope>NUCLEOTIDE SEQUENCE [LARGE SCALE GENOMIC DNA]</scope>
    <source>
        <strain evidence="7 8">DSM 22009</strain>
    </source>
</reference>
<sequence>MKMRILPVVILAITPVTAWAGNLDVPPTEAAPVMMAQAAPSPDLIFTLRGGIASTPDYFGSDEYTVGPDFAFRLNYLRLPGGRDFGTPNLAEPTYGVGLRGSFRYISERSSDDNSELSGLDDVDTSVELGLGIGYSSYIFDAFADLRYGVIGHDAFVGEVGADLKVHPTENLTLAVGPRLFLGSDDYASTYFGVSDDEAVASQFDAYDANGGLLSAGMEIGARYEINQNWGIEGAVTWDRFTGDAENSPIVENGDRDQYGLRVGVTRLITLDF</sequence>
<evidence type="ECO:0000256" key="5">
    <source>
        <dbReference type="ARBA" id="ARBA00023237"/>
    </source>
</evidence>
<evidence type="ECO:0000313" key="7">
    <source>
        <dbReference type="EMBL" id="PZX19704.1"/>
    </source>
</evidence>
<gene>
    <name evidence="7" type="ORF">LX81_00161</name>
</gene>
<evidence type="ECO:0000313" key="8">
    <source>
        <dbReference type="Proteomes" id="UP000248916"/>
    </source>
</evidence>
<feature type="chain" id="PRO_5015941265" evidence="6">
    <location>
        <begin position="21"/>
        <end position="273"/>
    </location>
</feature>
<comment type="similarity">
    <text evidence="2">Belongs to the MipA/OmpV family.</text>
</comment>
<dbReference type="AlphaFoldDB" id="A0A2W7NSW2"/>
<dbReference type="GO" id="GO:0009279">
    <property type="term" value="C:cell outer membrane"/>
    <property type="evidence" value="ECO:0007669"/>
    <property type="project" value="UniProtKB-SubCell"/>
</dbReference>
<evidence type="ECO:0000256" key="3">
    <source>
        <dbReference type="ARBA" id="ARBA00022729"/>
    </source>
</evidence>
<protein>
    <submittedName>
        <fullName evidence="7">Outer membrane scaffolding protein for murein synthesis (MipA/OmpV family)</fullName>
    </submittedName>
</protein>
<organism evidence="7 8">
    <name type="scientific">Palleronia aestuarii</name>
    <dbReference type="NCBI Taxonomy" id="568105"/>
    <lineage>
        <taxon>Bacteria</taxon>
        <taxon>Pseudomonadati</taxon>
        <taxon>Pseudomonadota</taxon>
        <taxon>Alphaproteobacteria</taxon>
        <taxon>Rhodobacterales</taxon>
        <taxon>Roseobacteraceae</taxon>
        <taxon>Palleronia</taxon>
    </lineage>
</organism>
<keyword evidence="3 6" id="KW-0732">Signal</keyword>
<evidence type="ECO:0000256" key="6">
    <source>
        <dbReference type="SAM" id="SignalP"/>
    </source>
</evidence>
<evidence type="ECO:0000256" key="1">
    <source>
        <dbReference type="ARBA" id="ARBA00004442"/>
    </source>
</evidence>
<keyword evidence="4" id="KW-0472">Membrane</keyword>
<accession>A0A2W7NSW2</accession>
<dbReference type="EMBL" id="QKZL01000001">
    <property type="protein sequence ID" value="PZX19704.1"/>
    <property type="molecule type" value="Genomic_DNA"/>
</dbReference>
<dbReference type="Proteomes" id="UP000248916">
    <property type="component" value="Unassembled WGS sequence"/>
</dbReference>
<keyword evidence="8" id="KW-1185">Reference proteome</keyword>
<dbReference type="OrthoDB" id="5462484at2"/>
<name>A0A2W7NSW2_9RHOB</name>
<keyword evidence="5" id="KW-0998">Cell outer membrane</keyword>
<dbReference type="PANTHER" id="PTHR38776">
    <property type="entry name" value="MLTA-INTERACTING PROTEIN-RELATED"/>
    <property type="match status" value="1"/>
</dbReference>